<feature type="compositionally biased region" description="Polar residues" evidence="3">
    <location>
        <begin position="228"/>
        <end position="246"/>
    </location>
</feature>
<dbReference type="SUPFAM" id="SSF47576">
    <property type="entry name" value="Calponin-homology domain, CH-domain"/>
    <property type="match status" value="1"/>
</dbReference>
<accession>A0A367K8D7</accession>
<feature type="region of interest" description="Disordered" evidence="3">
    <location>
        <begin position="462"/>
        <end position="496"/>
    </location>
</feature>
<dbReference type="PROSITE" id="PS50003">
    <property type="entry name" value="PH_DOMAIN"/>
    <property type="match status" value="1"/>
</dbReference>
<dbReference type="PANTHER" id="PTHR14336:SF8">
    <property type="entry name" value="PROTEIN OPY1"/>
    <property type="match status" value="1"/>
</dbReference>
<feature type="domain" description="PH" evidence="5">
    <location>
        <begin position="340"/>
        <end position="436"/>
    </location>
</feature>
<dbReference type="Pfam" id="PF00169">
    <property type="entry name" value="PH"/>
    <property type="match status" value="1"/>
</dbReference>
<dbReference type="InterPro" id="IPR051707">
    <property type="entry name" value="PI-Interact_SigTrans_Reg"/>
</dbReference>
<reference evidence="7 8" key="1">
    <citation type="journal article" date="2018" name="G3 (Bethesda)">
        <title>Phylogenetic and Phylogenomic Definition of Rhizopus Species.</title>
        <authorList>
            <person name="Gryganskyi A.P."/>
            <person name="Golan J."/>
            <person name="Dolatabadi S."/>
            <person name="Mondo S."/>
            <person name="Robb S."/>
            <person name="Idnurm A."/>
            <person name="Muszewska A."/>
            <person name="Steczkiewicz K."/>
            <person name="Masonjones S."/>
            <person name="Liao H.L."/>
            <person name="Gajdeczka M.T."/>
            <person name="Anike F."/>
            <person name="Vuek A."/>
            <person name="Anishchenko I.M."/>
            <person name="Voigt K."/>
            <person name="de Hoog G.S."/>
            <person name="Smith M.E."/>
            <person name="Heitman J."/>
            <person name="Vilgalys R."/>
            <person name="Stajich J.E."/>
        </authorList>
    </citation>
    <scope>NUCLEOTIDE SEQUENCE [LARGE SCALE GENOMIC DNA]</scope>
    <source>
        <strain evidence="7 8">CBS 357.93</strain>
    </source>
</reference>
<feature type="region of interest" description="Disordered" evidence="3">
    <location>
        <begin position="508"/>
        <end position="532"/>
    </location>
</feature>
<dbReference type="PANTHER" id="PTHR14336">
    <property type="entry name" value="TANDEM PH DOMAIN CONTAINING PROTEIN"/>
    <property type="match status" value="1"/>
</dbReference>
<dbReference type="OrthoDB" id="73680at2759"/>
<keyword evidence="1 2" id="KW-0728">SH3 domain</keyword>
<evidence type="ECO:0000259" key="4">
    <source>
        <dbReference type="PROSITE" id="PS50002"/>
    </source>
</evidence>
<dbReference type="SUPFAM" id="SSF50044">
    <property type="entry name" value="SH3-domain"/>
    <property type="match status" value="1"/>
</dbReference>
<protein>
    <submittedName>
        <fullName evidence="7">Polar growth protein</fullName>
    </submittedName>
</protein>
<gene>
    <name evidence="7" type="primary">BOI2_2</name>
    <name evidence="7" type="ORF">CU097_014094</name>
</gene>
<dbReference type="Pfam" id="PF07647">
    <property type="entry name" value="SAM_2"/>
    <property type="match status" value="1"/>
</dbReference>
<dbReference type="SMART" id="SM00233">
    <property type="entry name" value="PH"/>
    <property type="match status" value="1"/>
</dbReference>
<evidence type="ECO:0000256" key="2">
    <source>
        <dbReference type="PROSITE-ProRule" id="PRU00192"/>
    </source>
</evidence>
<dbReference type="SUPFAM" id="SSF47769">
    <property type="entry name" value="SAM/Pointed domain"/>
    <property type="match status" value="1"/>
</dbReference>
<dbReference type="InterPro" id="IPR011993">
    <property type="entry name" value="PH-like_dom_sf"/>
</dbReference>
<dbReference type="PROSITE" id="PS50105">
    <property type="entry name" value="SAM_DOMAIN"/>
    <property type="match status" value="1"/>
</dbReference>
<dbReference type="SMART" id="SM00326">
    <property type="entry name" value="SH3"/>
    <property type="match status" value="1"/>
</dbReference>
<dbReference type="CDD" id="cd00174">
    <property type="entry name" value="SH3"/>
    <property type="match status" value="1"/>
</dbReference>
<dbReference type="Gene3D" id="1.10.418.10">
    <property type="entry name" value="Calponin-like domain"/>
    <property type="match status" value="1"/>
</dbReference>
<sequence length="791" mass="90162">MEVVYTVHKFVAENVDEISLDVGEKVVVFEKDEGYNDGWWKGRNEKGEIGLFPITYTSSTPPRENIEEGVAKLRISSSHLSMSSKNIQSIVKQSLNNPALRMKPIEEWSSDQVALWLIDVGFDKRLADTFKEQEITGDILLELTLDSLKELQIDTFGKRFKIHGAITALKEETKNIKYTPSTNSRLNSPLPEKPYYNNNHTKHPYPDDDLVSDYSTVIRNSQLVNSINNSKRPSIDSTMTSPQRAMSQNNNLSRNSSQISHASSVYRQDHSMQELGRRHTLNTPFSSNNMQEVNILTPCKYNFMRSSLLPSTSKLQSILPSSNMVRRSEDVPMAPELSLIPDMEGWLYKQGDKYKNWNKRWFVLKANNLFYFKSPKAIRMKGIINLKGYRIEVDSSIQPGKYCFKAHHEKERTFYFYTDQEKYMKDWVKALMKATIERDYGTPVMSSSTIPTVSLETARRMRPRPPSTIFHPQQQKSPSSSYRHNSITSNTGLTPMEEHPEELNFQQSFSSPLSSTTGSRTPSMMSPRLRGVPMDNMSEYSFDHRTKLKDSGFTSTSGVMMISPSTTQSSSSSSTTTARKMVSPIHNASSIAPSVSFYPDEEDEDLIDPENMSVIESSRHNHLAVEDLPSSRHYQPTPENQRELLMKRKGYIDWINIHVHDPIRDLTELSTGEILLELLENLGGKEIRRCPVNLNQSVYSQMMDRMITAFEYMHQEGIDLDGGYTFRDILNGHEIKIMALLDAIKSWYDNSVTLALSPKQNNGKKMASGGTFGEEEQNKLRSLDDTESIVI</sequence>
<dbReference type="Gene3D" id="2.30.30.40">
    <property type="entry name" value="SH3 Domains"/>
    <property type="match status" value="1"/>
</dbReference>
<organism evidence="7 8">
    <name type="scientific">Rhizopus azygosporus</name>
    <name type="common">Rhizopus microsporus var. azygosporus</name>
    <dbReference type="NCBI Taxonomy" id="86630"/>
    <lineage>
        <taxon>Eukaryota</taxon>
        <taxon>Fungi</taxon>
        <taxon>Fungi incertae sedis</taxon>
        <taxon>Mucoromycota</taxon>
        <taxon>Mucoromycotina</taxon>
        <taxon>Mucoromycetes</taxon>
        <taxon>Mucorales</taxon>
        <taxon>Mucorineae</taxon>
        <taxon>Rhizopodaceae</taxon>
        <taxon>Rhizopus</taxon>
    </lineage>
</organism>
<dbReference type="FunFam" id="2.30.29.30:FF:000286">
    <property type="entry name" value="PH-protein kinase domain containing protein"/>
    <property type="match status" value="1"/>
</dbReference>
<dbReference type="Gene3D" id="1.10.150.50">
    <property type="entry name" value="Transcription Factor, Ets-1"/>
    <property type="match status" value="1"/>
</dbReference>
<dbReference type="Gene3D" id="2.30.29.30">
    <property type="entry name" value="Pleckstrin-homology domain (PH domain)/Phosphotyrosine-binding domain (PTB)"/>
    <property type="match status" value="1"/>
</dbReference>
<name>A0A367K8D7_RHIAZ</name>
<dbReference type="SMART" id="SM00454">
    <property type="entry name" value="SAM"/>
    <property type="match status" value="1"/>
</dbReference>
<dbReference type="Proteomes" id="UP000252139">
    <property type="component" value="Unassembled WGS sequence"/>
</dbReference>
<evidence type="ECO:0000256" key="1">
    <source>
        <dbReference type="ARBA" id="ARBA00022443"/>
    </source>
</evidence>
<dbReference type="InterPro" id="IPR013761">
    <property type="entry name" value="SAM/pointed_sf"/>
</dbReference>
<dbReference type="InterPro" id="IPR001849">
    <property type="entry name" value="PH_domain"/>
</dbReference>
<dbReference type="InterPro" id="IPR001660">
    <property type="entry name" value="SAM"/>
</dbReference>
<dbReference type="InterPro" id="IPR036872">
    <property type="entry name" value="CH_dom_sf"/>
</dbReference>
<dbReference type="SUPFAM" id="SSF50729">
    <property type="entry name" value="PH domain-like"/>
    <property type="match status" value="1"/>
</dbReference>
<proteinExistence type="predicted"/>
<evidence type="ECO:0000313" key="8">
    <source>
        <dbReference type="Proteomes" id="UP000252139"/>
    </source>
</evidence>
<dbReference type="STRING" id="86630.A0A367K8D7"/>
<dbReference type="PROSITE" id="PS50002">
    <property type="entry name" value="SH3"/>
    <property type="match status" value="1"/>
</dbReference>
<feature type="region of interest" description="Disordered" evidence="3">
    <location>
        <begin position="228"/>
        <end position="271"/>
    </location>
</feature>
<feature type="region of interest" description="Disordered" evidence="3">
    <location>
        <begin position="759"/>
        <end position="791"/>
    </location>
</feature>
<dbReference type="InterPro" id="IPR001452">
    <property type="entry name" value="SH3_domain"/>
</dbReference>
<feature type="region of interest" description="Disordered" evidence="3">
    <location>
        <begin position="179"/>
        <end position="203"/>
    </location>
</feature>
<feature type="domain" description="SH3" evidence="4">
    <location>
        <begin position="1"/>
        <end position="62"/>
    </location>
</feature>
<evidence type="ECO:0000313" key="7">
    <source>
        <dbReference type="EMBL" id="RCH98436.1"/>
    </source>
</evidence>
<feature type="compositionally biased region" description="Low complexity" evidence="3">
    <location>
        <begin position="247"/>
        <end position="260"/>
    </location>
</feature>
<feature type="domain" description="SAM" evidence="6">
    <location>
        <begin position="108"/>
        <end position="172"/>
    </location>
</feature>
<dbReference type="CDD" id="cd09535">
    <property type="entry name" value="SAM_BOI-like_fungal"/>
    <property type="match status" value="1"/>
</dbReference>
<dbReference type="EMBL" id="PJQL01000197">
    <property type="protein sequence ID" value="RCH98436.1"/>
    <property type="molecule type" value="Genomic_DNA"/>
</dbReference>
<feature type="compositionally biased region" description="Low complexity" evidence="3">
    <location>
        <begin position="508"/>
        <end position="523"/>
    </location>
</feature>
<comment type="caution">
    <text evidence="7">The sequence shown here is derived from an EMBL/GenBank/DDBJ whole genome shotgun (WGS) entry which is preliminary data.</text>
</comment>
<feature type="compositionally biased region" description="Polar residues" evidence="3">
    <location>
        <begin position="470"/>
        <end position="493"/>
    </location>
</feature>
<evidence type="ECO:0000256" key="3">
    <source>
        <dbReference type="SAM" id="MobiDB-lite"/>
    </source>
</evidence>
<keyword evidence="8" id="KW-1185">Reference proteome</keyword>
<evidence type="ECO:0000259" key="6">
    <source>
        <dbReference type="PROSITE" id="PS50105"/>
    </source>
</evidence>
<dbReference type="AlphaFoldDB" id="A0A367K8D7"/>
<evidence type="ECO:0000259" key="5">
    <source>
        <dbReference type="PROSITE" id="PS50003"/>
    </source>
</evidence>
<dbReference type="InterPro" id="IPR036028">
    <property type="entry name" value="SH3-like_dom_sf"/>
</dbReference>
<dbReference type="Pfam" id="PF00018">
    <property type="entry name" value="SH3_1"/>
    <property type="match status" value="1"/>
</dbReference>